<name>A0A8J8P6P0_HALGN</name>
<evidence type="ECO:0000256" key="3">
    <source>
        <dbReference type="ARBA" id="ARBA00022692"/>
    </source>
</evidence>
<evidence type="ECO:0000259" key="11">
    <source>
        <dbReference type="PROSITE" id="PS50042"/>
    </source>
</evidence>
<proteinExistence type="predicted"/>
<feature type="domain" description="Cyclic nucleotide-binding" evidence="11">
    <location>
        <begin position="344"/>
        <end position="415"/>
    </location>
</feature>
<dbReference type="OrthoDB" id="432483at2759"/>
<evidence type="ECO:0000256" key="7">
    <source>
        <dbReference type="ARBA" id="ARBA00023303"/>
    </source>
</evidence>
<keyword evidence="2" id="KW-0813">Transport</keyword>
<dbReference type="EMBL" id="RRYP01000741">
    <property type="protein sequence ID" value="TNV86919.1"/>
    <property type="molecule type" value="Genomic_DNA"/>
</dbReference>
<evidence type="ECO:0000256" key="6">
    <source>
        <dbReference type="ARBA" id="ARBA00023136"/>
    </source>
</evidence>
<dbReference type="PROSITE" id="PS50042">
    <property type="entry name" value="CNMP_BINDING_3"/>
    <property type="match status" value="1"/>
</dbReference>
<dbReference type="GO" id="GO:0005249">
    <property type="term" value="F:voltage-gated potassium channel activity"/>
    <property type="evidence" value="ECO:0007669"/>
    <property type="project" value="InterPro"/>
</dbReference>
<dbReference type="SUPFAM" id="SSF81324">
    <property type="entry name" value="Voltage-gated potassium channels"/>
    <property type="match status" value="1"/>
</dbReference>
<dbReference type="InterPro" id="IPR005821">
    <property type="entry name" value="Ion_trans_dom"/>
</dbReference>
<dbReference type="AlphaFoldDB" id="A0A8J8P6P0"/>
<evidence type="ECO:0000313" key="13">
    <source>
        <dbReference type="Proteomes" id="UP000785679"/>
    </source>
</evidence>
<keyword evidence="4 10" id="KW-1133">Transmembrane helix</keyword>
<feature type="region of interest" description="Disordered" evidence="9">
    <location>
        <begin position="534"/>
        <end position="555"/>
    </location>
</feature>
<feature type="transmembrane region" description="Helical" evidence="10">
    <location>
        <begin position="23"/>
        <end position="43"/>
    </location>
</feature>
<dbReference type="CDD" id="cd00038">
    <property type="entry name" value="CAP_ED"/>
    <property type="match status" value="1"/>
</dbReference>
<evidence type="ECO:0000256" key="9">
    <source>
        <dbReference type="SAM" id="MobiDB-lite"/>
    </source>
</evidence>
<reference evidence="12" key="1">
    <citation type="submission" date="2019-06" db="EMBL/GenBank/DDBJ databases">
        <authorList>
            <person name="Zheng W."/>
        </authorList>
    </citation>
    <scope>NUCLEOTIDE SEQUENCE</scope>
    <source>
        <strain evidence="12">QDHG01</strain>
    </source>
</reference>
<evidence type="ECO:0000256" key="1">
    <source>
        <dbReference type="ARBA" id="ARBA00004141"/>
    </source>
</evidence>
<comment type="caution">
    <text evidence="12">The sequence shown here is derived from an EMBL/GenBank/DDBJ whole genome shotgun (WGS) entry which is preliminary data.</text>
</comment>
<keyword evidence="5" id="KW-0406">Ion transport</keyword>
<evidence type="ECO:0000313" key="12">
    <source>
        <dbReference type="EMBL" id="TNV86919.1"/>
    </source>
</evidence>
<comment type="subcellular location">
    <subcellularLocation>
        <location evidence="1">Membrane</location>
        <topology evidence="1">Multi-pass membrane protein</topology>
    </subcellularLocation>
</comment>
<evidence type="ECO:0000256" key="4">
    <source>
        <dbReference type="ARBA" id="ARBA00022989"/>
    </source>
</evidence>
<organism evidence="12 13">
    <name type="scientific">Halteria grandinella</name>
    <dbReference type="NCBI Taxonomy" id="5974"/>
    <lineage>
        <taxon>Eukaryota</taxon>
        <taxon>Sar</taxon>
        <taxon>Alveolata</taxon>
        <taxon>Ciliophora</taxon>
        <taxon>Intramacronucleata</taxon>
        <taxon>Spirotrichea</taxon>
        <taxon>Stichotrichia</taxon>
        <taxon>Sporadotrichida</taxon>
        <taxon>Halteriidae</taxon>
        <taxon>Halteria</taxon>
    </lineage>
</organism>
<dbReference type="InterPro" id="IPR014710">
    <property type="entry name" value="RmlC-like_jellyroll"/>
</dbReference>
<feature type="transmembrane region" description="Helical" evidence="10">
    <location>
        <begin position="242"/>
        <end position="260"/>
    </location>
</feature>
<keyword evidence="8" id="KW-0175">Coiled coil</keyword>
<feature type="coiled-coil region" evidence="8">
    <location>
        <begin position="770"/>
        <end position="797"/>
    </location>
</feature>
<keyword evidence="6 10" id="KW-0472">Membrane</keyword>
<feature type="region of interest" description="Disordered" evidence="9">
    <location>
        <begin position="576"/>
        <end position="598"/>
    </location>
</feature>
<feature type="transmembrane region" description="Helical" evidence="10">
    <location>
        <begin position="55"/>
        <end position="74"/>
    </location>
</feature>
<dbReference type="Pfam" id="PF00520">
    <property type="entry name" value="Ion_trans"/>
    <property type="match status" value="1"/>
</dbReference>
<feature type="compositionally biased region" description="Basic and acidic residues" evidence="9">
    <location>
        <begin position="723"/>
        <end position="737"/>
    </location>
</feature>
<evidence type="ECO:0000256" key="5">
    <source>
        <dbReference type="ARBA" id="ARBA00023065"/>
    </source>
</evidence>
<dbReference type="GO" id="GO:0016020">
    <property type="term" value="C:membrane"/>
    <property type="evidence" value="ECO:0007669"/>
    <property type="project" value="UniProtKB-SubCell"/>
</dbReference>
<feature type="compositionally biased region" description="Polar residues" evidence="9">
    <location>
        <begin position="584"/>
        <end position="598"/>
    </location>
</feature>
<feature type="transmembrane region" description="Helical" evidence="10">
    <location>
        <begin position="208"/>
        <end position="230"/>
    </location>
</feature>
<feature type="compositionally biased region" description="Low complexity" evidence="9">
    <location>
        <begin position="652"/>
        <end position="663"/>
    </location>
</feature>
<dbReference type="PANTHER" id="PTHR47823:SF9">
    <property type="entry name" value="CHROMOSOME UNDETERMINED SCAFFOLD_10, WHOLE GENOME SHOTGUN SEQUENCE"/>
    <property type="match status" value="1"/>
</dbReference>
<accession>A0A8J8P6P0</accession>
<dbReference type="PANTHER" id="PTHR47823">
    <property type="entry name" value="ION_TRANS DOMAIN-CONTAINING PROTEIN"/>
    <property type="match status" value="1"/>
</dbReference>
<dbReference type="SUPFAM" id="SSF51206">
    <property type="entry name" value="cAMP-binding domain-like"/>
    <property type="match status" value="1"/>
</dbReference>
<feature type="region of interest" description="Disordered" evidence="9">
    <location>
        <begin position="613"/>
        <end position="667"/>
    </location>
</feature>
<keyword evidence="3 10" id="KW-0812">Transmembrane</keyword>
<sequence length="807" mass="92860">MKGAEARKCFVYPSDMFRTTWDFTITMLIVLTSALTPIFLAFPEAQTDEMVIFDNIMNIVFVGDIIINFLSAYYDEDFQLIDDPKKIAQKYLKTWFIIDFTSVIPIELIASNIGGANRMARFSRIGKVYKLIRMTKLMRLVRFAKVKHKMVRHLGDILKISAGTERIIYILLTFTILQHVTACIWIFIGRADEDSKNNWIYYYGFTDVSYYSLYVTSLYFTVTTLQTVGYGDLSATNEAEKLLCSFLMILGVISFSYLTGSLSSVISSYDSHEAQLKEKMMTLNEIAYEYDLEPQLFNKLASTLKYDHSKKSKDTVVFMEELPHQLKLELAMAVHKKMYSTINFFLNKDKSFIAWIARLIHPLKMDEQEYIYKEGEEIIEIYFLVKGVVGYVVPRLNNRAFLEVKQGEHFGHVDLGDEVDILEMDVSARYIALNKDQLIRRFTALTFSKCELLALSVKDVLKMKLEFPYAFIELFEGVKERLSRELLQKLDIIRRAELREMQQDIEKGNKLNSKIKNMMTFQVVGDLQKKVQQELQSSVEEHDAQSTRGVTAPRNPLIPRNSLFFKFRTRTSNLEIKQAKRQSRASPLQGNPNDTKSQMEIQKTLMKLGMKDHEEIKEQESSSNSSGDQQESRTSRQTSDFKTDPSVSIVPQQKSQQSTPQSFKKNKLKSTFYKSSLGKNETVNQQPSKFSQLRNMNTIKETDDHHNMDGEDALSGTGQGEDEFQHSPTERDLTPQRESLEQAPLTTTAGGEEACCTCTQRNRESHSNANQVMQEMMQRVLSEMAAMREQIASLQGELREANKPRHN</sequence>
<feature type="compositionally biased region" description="Basic and acidic residues" evidence="9">
    <location>
        <begin position="630"/>
        <end position="643"/>
    </location>
</feature>
<dbReference type="FunFam" id="1.10.287.70:FF:000123">
    <property type="entry name" value="Potassium channel KAT3"/>
    <property type="match status" value="1"/>
</dbReference>
<feature type="transmembrane region" description="Helical" evidence="10">
    <location>
        <begin position="167"/>
        <end position="188"/>
    </location>
</feature>
<keyword evidence="7" id="KW-0407">Ion channel</keyword>
<dbReference type="InterPro" id="IPR000595">
    <property type="entry name" value="cNMP-bd_dom"/>
</dbReference>
<dbReference type="Gene3D" id="1.10.287.70">
    <property type="match status" value="1"/>
</dbReference>
<evidence type="ECO:0000256" key="8">
    <source>
        <dbReference type="SAM" id="Coils"/>
    </source>
</evidence>
<keyword evidence="13" id="KW-1185">Reference proteome</keyword>
<evidence type="ECO:0000256" key="10">
    <source>
        <dbReference type="SAM" id="Phobius"/>
    </source>
</evidence>
<dbReference type="Proteomes" id="UP000785679">
    <property type="component" value="Unassembled WGS sequence"/>
</dbReference>
<dbReference type="PRINTS" id="PR01463">
    <property type="entry name" value="EAGCHANLFMLY"/>
</dbReference>
<dbReference type="InterPro" id="IPR003938">
    <property type="entry name" value="K_chnl_volt-dep_EAG/ELK/ERG"/>
</dbReference>
<feature type="transmembrane region" description="Helical" evidence="10">
    <location>
        <begin position="94"/>
        <end position="114"/>
    </location>
</feature>
<dbReference type="InterPro" id="IPR018490">
    <property type="entry name" value="cNMP-bd_dom_sf"/>
</dbReference>
<feature type="region of interest" description="Disordered" evidence="9">
    <location>
        <begin position="701"/>
        <end position="737"/>
    </location>
</feature>
<evidence type="ECO:0000256" key="2">
    <source>
        <dbReference type="ARBA" id="ARBA00022448"/>
    </source>
</evidence>
<dbReference type="Gene3D" id="2.60.120.10">
    <property type="entry name" value="Jelly Rolls"/>
    <property type="match status" value="1"/>
</dbReference>
<protein>
    <recommendedName>
        <fullName evidence="11">Cyclic nucleotide-binding domain-containing protein</fullName>
    </recommendedName>
</protein>
<gene>
    <name evidence="12" type="ORF">FGO68_gene9996</name>
</gene>